<evidence type="ECO:0000313" key="1">
    <source>
        <dbReference type="EMBL" id="QHJ09960.1"/>
    </source>
</evidence>
<dbReference type="AlphaFoldDB" id="A0A857JFG6"/>
<proteinExistence type="predicted"/>
<gene>
    <name evidence="1" type="ORF">FX988_00169</name>
</gene>
<dbReference type="EMBL" id="CP047656">
    <property type="protein sequence ID" value="QHJ09960.1"/>
    <property type="molecule type" value="Genomic_DNA"/>
</dbReference>
<keyword evidence="2" id="KW-1185">Reference proteome</keyword>
<dbReference type="Proteomes" id="UP000464524">
    <property type="component" value="Chromosome"/>
</dbReference>
<dbReference type="KEGG" id="pmes:FX988_00169"/>
<protein>
    <submittedName>
        <fullName evidence="1">Uncharacterized protein</fullName>
    </submittedName>
</protein>
<evidence type="ECO:0000313" key="2">
    <source>
        <dbReference type="Proteomes" id="UP000464524"/>
    </source>
</evidence>
<reference evidence="1 2" key="1">
    <citation type="submission" date="2019-12" db="EMBL/GenBank/DDBJ databases">
        <title>Genome sequencing and assembly of endphytes of Porphyra tenera.</title>
        <authorList>
            <person name="Park J.M."/>
            <person name="Shin R."/>
            <person name="Jo S.H."/>
        </authorList>
    </citation>
    <scope>NUCLEOTIDE SEQUENCE [LARGE SCALE GENOMIC DNA]</scope>
    <source>
        <strain evidence="1 2">GPM4</strain>
    </source>
</reference>
<accession>A0A857JFG6</accession>
<name>A0A857JFG6_9ALTE</name>
<organism evidence="1 2">
    <name type="scientific">Paraglaciecola mesophila</name>
    <dbReference type="NCBI Taxonomy" id="197222"/>
    <lineage>
        <taxon>Bacteria</taxon>
        <taxon>Pseudomonadati</taxon>
        <taxon>Pseudomonadota</taxon>
        <taxon>Gammaproteobacteria</taxon>
        <taxon>Alteromonadales</taxon>
        <taxon>Alteromonadaceae</taxon>
        <taxon>Paraglaciecola</taxon>
    </lineage>
</organism>
<sequence>MKSGSSDGTLPIAMSGSYLTNYLYAGTIL</sequence>